<gene>
    <name evidence="10" type="ORF">BET03_13150</name>
</gene>
<reference evidence="10 11" key="1">
    <citation type="submission" date="2016-08" db="EMBL/GenBank/DDBJ databases">
        <title>Novel Firmicutes and Novel Genomes.</title>
        <authorList>
            <person name="Poppleton D.I."/>
            <person name="Gribaldo S."/>
        </authorList>
    </citation>
    <scope>NUCLEOTIDE SEQUENCE [LARGE SCALE GENOMIC DNA]</scope>
    <source>
        <strain evidence="10 11">CTT3</strain>
    </source>
</reference>
<accession>A0A419T046</accession>
<keyword evidence="4" id="KW-0732">Signal</keyword>
<evidence type="ECO:0000259" key="8">
    <source>
        <dbReference type="Pfam" id="PF05504"/>
    </source>
</evidence>
<name>A0A419T046_9FIRM</name>
<evidence type="ECO:0000256" key="3">
    <source>
        <dbReference type="ARBA" id="ARBA00022544"/>
    </source>
</evidence>
<dbReference type="InterPro" id="IPR038501">
    <property type="entry name" value="Spore_GerAC_C_sf"/>
</dbReference>
<proteinExistence type="inferred from homology"/>
<dbReference type="Proteomes" id="UP000284177">
    <property type="component" value="Unassembled WGS sequence"/>
</dbReference>
<dbReference type="EMBL" id="MCIB01000026">
    <property type="protein sequence ID" value="RKD30920.1"/>
    <property type="molecule type" value="Genomic_DNA"/>
</dbReference>
<dbReference type="GO" id="GO:0016020">
    <property type="term" value="C:membrane"/>
    <property type="evidence" value="ECO:0007669"/>
    <property type="project" value="UniProtKB-SubCell"/>
</dbReference>
<keyword evidence="3" id="KW-0309">Germination</keyword>
<dbReference type="Gene3D" id="3.30.300.210">
    <property type="entry name" value="Nutrient germinant receptor protein C, domain 3"/>
    <property type="match status" value="1"/>
</dbReference>
<dbReference type="GO" id="GO:0009847">
    <property type="term" value="P:spore germination"/>
    <property type="evidence" value="ECO:0007669"/>
    <property type="project" value="InterPro"/>
</dbReference>
<keyword evidence="7" id="KW-0449">Lipoprotein</keyword>
<dbReference type="InterPro" id="IPR057336">
    <property type="entry name" value="GerAC_N"/>
</dbReference>
<dbReference type="NCBIfam" id="TIGR02887">
    <property type="entry name" value="spore_ger_x_C"/>
    <property type="match status" value="1"/>
</dbReference>
<evidence type="ECO:0000259" key="9">
    <source>
        <dbReference type="Pfam" id="PF25198"/>
    </source>
</evidence>
<dbReference type="RefSeq" id="WP_120169835.1">
    <property type="nucleotide sequence ID" value="NZ_MCIB01000026.1"/>
</dbReference>
<dbReference type="PROSITE" id="PS51257">
    <property type="entry name" value="PROKAR_LIPOPROTEIN"/>
    <property type="match status" value="1"/>
</dbReference>
<comment type="similarity">
    <text evidence="2">Belongs to the GerABKC lipoprotein family.</text>
</comment>
<dbReference type="Pfam" id="PF25198">
    <property type="entry name" value="Spore_GerAC_N"/>
    <property type="match status" value="1"/>
</dbReference>
<dbReference type="OrthoDB" id="2569624at2"/>
<keyword evidence="11" id="KW-1185">Reference proteome</keyword>
<dbReference type="PANTHER" id="PTHR35789:SF1">
    <property type="entry name" value="SPORE GERMINATION PROTEIN B3"/>
    <property type="match status" value="1"/>
</dbReference>
<protein>
    <submittedName>
        <fullName evidence="10">Uncharacterized protein</fullName>
    </submittedName>
</protein>
<dbReference type="InterPro" id="IPR046953">
    <property type="entry name" value="Spore_GerAC-like_C"/>
</dbReference>
<dbReference type="PANTHER" id="PTHR35789">
    <property type="entry name" value="SPORE GERMINATION PROTEIN B3"/>
    <property type="match status" value="1"/>
</dbReference>
<evidence type="ECO:0000313" key="10">
    <source>
        <dbReference type="EMBL" id="RKD30920.1"/>
    </source>
</evidence>
<keyword evidence="6" id="KW-0564">Palmitate</keyword>
<keyword evidence="5" id="KW-0472">Membrane</keyword>
<evidence type="ECO:0000256" key="1">
    <source>
        <dbReference type="ARBA" id="ARBA00004635"/>
    </source>
</evidence>
<comment type="caution">
    <text evidence="10">The sequence shown here is derived from an EMBL/GenBank/DDBJ whole genome shotgun (WGS) entry which is preliminary data.</text>
</comment>
<organism evidence="10 11">
    <name type="scientific">Thermohalobacter berrensis</name>
    <dbReference type="NCBI Taxonomy" id="99594"/>
    <lineage>
        <taxon>Bacteria</taxon>
        <taxon>Bacillati</taxon>
        <taxon>Bacillota</taxon>
        <taxon>Tissierellia</taxon>
        <taxon>Tissierellales</taxon>
        <taxon>Thermohalobacteraceae</taxon>
        <taxon>Thermohalobacter</taxon>
    </lineage>
</organism>
<evidence type="ECO:0000256" key="4">
    <source>
        <dbReference type="ARBA" id="ARBA00022729"/>
    </source>
</evidence>
<evidence type="ECO:0000256" key="5">
    <source>
        <dbReference type="ARBA" id="ARBA00023136"/>
    </source>
</evidence>
<feature type="domain" description="Spore germination protein N-terminal" evidence="9">
    <location>
        <begin position="22"/>
        <end position="202"/>
    </location>
</feature>
<feature type="domain" description="Spore germination GerAC-like C-terminal" evidence="8">
    <location>
        <begin position="212"/>
        <end position="376"/>
    </location>
</feature>
<evidence type="ECO:0000256" key="6">
    <source>
        <dbReference type="ARBA" id="ARBA00023139"/>
    </source>
</evidence>
<sequence length="379" mass="43028">MDKLHKIVLIFLITVLLGGCWDKIEINERAFVFAIGIDKFKPKNMNGAEEKRYIITYAFPNVKTLADQGGDEKPRFVIRSIGQNMFQVSDILTTRSNRTMFFGHTKVIIISEDVARDPIAFREVIDGLERYHAIGRKVDVLISKETAKKAIDIVPDFEPVTGSYLRGILTAKKRSARFTPTTLGDIGANMHGGGSILIPMVTPGETDLKVAGAAIIKNYRLIGWLGEKENRSVMFVKGEVEREDITTKYKDITIAYSVENVESNKTAKVEDGKIKVGIFVNIEGFIERYRFDAKQDLLDDKILQEIEKSLQNTIAKEIKGTIRKLQEEFSADVIGIEDYLSKFKPDIWEQVEDNWNEVFKDIIIDVEVDVKVRRIGMTR</sequence>
<dbReference type="InterPro" id="IPR008844">
    <property type="entry name" value="Spore_GerAC-like"/>
</dbReference>
<comment type="subcellular location">
    <subcellularLocation>
        <location evidence="1">Membrane</location>
        <topology evidence="1">Lipid-anchor</topology>
    </subcellularLocation>
</comment>
<evidence type="ECO:0000313" key="11">
    <source>
        <dbReference type="Proteomes" id="UP000284177"/>
    </source>
</evidence>
<dbReference type="AlphaFoldDB" id="A0A419T046"/>
<evidence type="ECO:0000256" key="7">
    <source>
        <dbReference type="ARBA" id="ARBA00023288"/>
    </source>
</evidence>
<dbReference type="Pfam" id="PF05504">
    <property type="entry name" value="Spore_GerAC"/>
    <property type="match status" value="1"/>
</dbReference>
<evidence type="ECO:0000256" key="2">
    <source>
        <dbReference type="ARBA" id="ARBA00007886"/>
    </source>
</evidence>